<dbReference type="Pfam" id="PF00096">
    <property type="entry name" value="zf-C2H2"/>
    <property type="match status" value="3"/>
</dbReference>
<keyword evidence="14" id="KW-1185">Reference proteome</keyword>
<feature type="domain" description="C2H2-type" evidence="12">
    <location>
        <begin position="821"/>
        <end position="848"/>
    </location>
</feature>
<dbReference type="FunFam" id="3.30.160.60:FF:000446">
    <property type="entry name" value="Zinc finger protein"/>
    <property type="match status" value="1"/>
</dbReference>
<dbReference type="FunFam" id="3.30.160.60:FF:000325">
    <property type="entry name" value="ZFP90 zinc finger protein"/>
    <property type="match status" value="1"/>
</dbReference>
<evidence type="ECO:0000256" key="1">
    <source>
        <dbReference type="ARBA" id="ARBA00004123"/>
    </source>
</evidence>
<evidence type="ECO:0000313" key="14">
    <source>
        <dbReference type="Proteomes" id="UP001107558"/>
    </source>
</evidence>
<dbReference type="PROSITE" id="PS00028">
    <property type="entry name" value="ZINC_FINGER_C2H2_1"/>
    <property type="match status" value="11"/>
</dbReference>
<evidence type="ECO:0000256" key="3">
    <source>
        <dbReference type="ARBA" id="ARBA00022737"/>
    </source>
</evidence>
<dbReference type="FunFam" id="3.30.160.60:FF:000145">
    <property type="entry name" value="Zinc finger protein 574"/>
    <property type="match status" value="1"/>
</dbReference>
<proteinExistence type="predicted"/>
<dbReference type="InterPro" id="IPR036236">
    <property type="entry name" value="Znf_C2H2_sf"/>
</dbReference>
<organism evidence="13 14">
    <name type="scientific">Polypedilum vanderplanki</name>
    <name type="common">Sleeping chironomid midge</name>
    <dbReference type="NCBI Taxonomy" id="319348"/>
    <lineage>
        <taxon>Eukaryota</taxon>
        <taxon>Metazoa</taxon>
        <taxon>Ecdysozoa</taxon>
        <taxon>Arthropoda</taxon>
        <taxon>Hexapoda</taxon>
        <taxon>Insecta</taxon>
        <taxon>Pterygota</taxon>
        <taxon>Neoptera</taxon>
        <taxon>Endopterygota</taxon>
        <taxon>Diptera</taxon>
        <taxon>Nematocera</taxon>
        <taxon>Chironomoidea</taxon>
        <taxon>Chironomidae</taxon>
        <taxon>Chironominae</taxon>
        <taxon>Polypedilum</taxon>
        <taxon>Polypedilum</taxon>
    </lineage>
</organism>
<dbReference type="Gene3D" id="3.30.160.60">
    <property type="entry name" value="Classic Zinc Finger"/>
    <property type="match status" value="5"/>
</dbReference>
<dbReference type="SUPFAM" id="SSF57667">
    <property type="entry name" value="beta-beta-alpha zinc fingers"/>
    <property type="match status" value="4"/>
</dbReference>
<evidence type="ECO:0000256" key="5">
    <source>
        <dbReference type="ARBA" id="ARBA00022833"/>
    </source>
</evidence>
<accession>A0A9J6CJT4</accession>
<dbReference type="PANTHER" id="PTHR24384">
    <property type="entry name" value="FINGER PUTATIVE TRANSCRIPTION FACTOR FAMILY-RELATED"/>
    <property type="match status" value="1"/>
</dbReference>
<dbReference type="GO" id="GO:0008270">
    <property type="term" value="F:zinc ion binding"/>
    <property type="evidence" value="ECO:0007669"/>
    <property type="project" value="UniProtKB-KW"/>
</dbReference>
<protein>
    <recommendedName>
        <fullName evidence="12">C2H2-type domain-containing protein</fullName>
    </recommendedName>
</protein>
<feature type="domain" description="C2H2-type" evidence="12">
    <location>
        <begin position="711"/>
        <end position="733"/>
    </location>
</feature>
<evidence type="ECO:0000256" key="9">
    <source>
        <dbReference type="ARBA" id="ARBA00023242"/>
    </source>
</evidence>
<evidence type="ECO:0000256" key="6">
    <source>
        <dbReference type="ARBA" id="ARBA00023015"/>
    </source>
</evidence>
<dbReference type="GO" id="GO:0005634">
    <property type="term" value="C:nucleus"/>
    <property type="evidence" value="ECO:0007669"/>
    <property type="project" value="UniProtKB-SubCell"/>
</dbReference>
<dbReference type="EMBL" id="JADBJN010000001">
    <property type="protein sequence ID" value="KAG5681971.1"/>
    <property type="molecule type" value="Genomic_DNA"/>
</dbReference>
<dbReference type="PANTHER" id="PTHR24384:SF189">
    <property type="entry name" value="C2H2-TYPE DOMAIN-CONTAINING PROTEIN-RELATED"/>
    <property type="match status" value="1"/>
</dbReference>
<dbReference type="InterPro" id="IPR013087">
    <property type="entry name" value="Znf_C2H2_type"/>
</dbReference>
<reference evidence="13" key="1">
    <citation type="submission" date="2021-03" db="EMBL/GenBank/DDBJ databases">
        <title>Chromosome level genome of the anhydrobiotic midge Polypedilum vanderplanki.</title>
        <authorList>
            <person name="Yoshida Y."/>
            <person name="Kikawada T."/>
            <person name="Gusev O."/>
        </authorList>
    </citation>
    <scope>NUCLEOTIDE SEQUENCE</scope>
    <source>
        <strain evidence="13">NIAS01</strain>
        <tissue evidence="13">Whole body or cell culture</tissue>
    </source>
</reference>
<feature type="domain" description="C2H2-type" evidence="12">
    <location>
        <begin position="680"/>
        <end position="710"/>
    </location>
</feature>
<evidence type="ECO:0000256" key="4">
    <source>
        <dbReference type="ARBA" id="ARBA00022771"/>
    </source>
</evidence>
<feature type="domain" description="C2H2-type" evidence="12">
    <location>
        <begin position="793"/>
        <end position="820"/>
    </location>
</feature>
<gene>
    <name evidence="13" type="ORF">PVAND_011370</name>
</gene>
<name>A0A9J6CJT4_POLVA</name>
<feature type="domain" description="C2H2-type" evidence="12">
    <location>
        <begin position="491"/>
        <end position="513"/>
    </location>
</feature>
<dbReference type="SMART" id="SM00355">
    <property type="entry name" value="ZnF_C2H2"/>
    <property type="match status" value="18"/>
</dbReference>
<keyword evidence="9" id="KW-0539">Nucleus</keyword>
<evidence type="ECO:0000256" key="2">
    <source>
        <dbReference type="ARBA" id="ARBA00022723"/>
    </source>
</evidence>
<keyword evidence="3" id="KW-0677">Repeat</keyword>
<evidence type="ECO:0000256" key="10">
    <source>
        <dbReference type="PROSITE-ProRule" id="PRU00042"/>
    </source>
</evidence>
<comment type="subcellular location">
    <subcellularLocation>
        <location evidence="1">Nucleus</location>
    </subcellularLocation>
</comment>
<keyword evidence="8" id="KW-0804">Transcription</keyword>
<dbReference type="GO" id="GO:0000978">
    <property type="term" value="F:RNA polymerase II cis-regulatory region sequence-specific DNA binding"/>
    <property type="evidence" value="ECO:0007669"/>
    <property type="project" value="TreeGrafter"/>
</dbReference>
<keyword evidence="2" id="KW-0479">Metal-binding</keyword>
<feature type="domain" description="C2H2-type" evidence="12">
    <location>
        <begin position="738"/>
        <end position="765"/>
    </location>
</feature>
<feature type="compositionally biased region" description="Basic residues" evidence="11">
    <location>
        <begin position="666"/>
        <end position="678"/>
    </location>
</feature>
<keyword evidence="6" id="KW-0805">Transcription regulation</keyword>
<evidence type="ECO:0000256" key="7">
    <source>
        <dbReference type="ARBA" id="ARBA00023125"/>
    </source>
</evidence>
<feature type="domain" description="C2H2-type" evidence="12">
    <location>
        <begin position="765"/>
        <end position="792"/>
    </location>
</feature>
<keyword evidence="4 10" id="KW-0863">Zinc-finger</keyword>
<evidence type="ECO:0000256" key="8">
    <source>
        <dbReference type="ARBA" id="ARBA00023163"/>
    </source>
</evidence>
<feature type="domain" description="C2H2-type" evidence="12">
    <location>
        <begin position="644"/>
        <end position="672"/>
    </location>
</feature>
<feature type="domain" description="C2H2-type" evidence="12">
    <location>
        <begin position="877"/>
        <end position="905"/>
    </location>
</feature>
<dbReference type="AlphaFoldDB" id="A0A9J6CJT4"/>
<dbReference type="GO" id="GO:0000981">
    <property type="term" value="F:DNA-binding transcription factor activity, RNA polymerase II-specific"/>
    <property type="evidence" value="ECO:0007669"/>
    <property type="project" value="TreeGrafter"/>
</dbReference>
<keyword evidence="5" id="KW-0862">Zinc</keyword>
<evidence type="ECO:0000259" key="12">
    <source>
        <dbReference type="PROSITE" id="PS50157"/>
    </source>
</evidence>
<dbReference type="Proteomes" id="UP001107558">
    <property type="component" value="Chromosome 1"/>
</dbReference>
<dbReference type="OrthoDB" id="6910977at2759"/>
<sequence length="928" mass="109276">MEEEEEETDFCDTSDPHDIFDTSKWMPNTRLLSCEICNQKFSNKLKIVAHWCSKHHYKLCSFCTNYAFRYDSDKIQHELQHIPFSCSVCSKCFFQICEKSVSEHYKSDHQSFLCNYCSSVIQPYDKYPEHMEKKHNILDYTTFSERNNEMYDFFEIINDGDINGPNIFFFCFMCDKKKQMSLLFGHFVFYHSISIHAFKKCLDLFHTEVVINGSVLNNNNNNNEKDTSNDIEDVGNNFKEICTVCENAFKFDEVTKDLHGVFCKGKVICSLKDCYQTFESTEELQEHMETQHSSLSCKFGCPTNQLKAMELNDHLESFHDLKECFLCTTVFSSATFKNHLQDKHNVNLIVYDQAMLKADTKLFHVEEFFPQENKQVLCNFCNYDITAEIKKFSFIDHYKNHHEISSTALLRNLAKNPIIDLVLNEKQTNFDEECLQNIIVKLSYDSLIEIDFDASKVCCIGTEHNAIEDNSNIDEFNEYDDDENKLLQPLFTCEFCKKNFGKICKLYEHLSSHGFRLMNIDACEKCKIQNSETHTNNTDNKGFNLSLVCPYDMTNHVTKNNFTDHLIFEHSEKALIGDVIIYKCHLCNFAYKTMKDIRNHFNVDHPNIIMKYCRICRYKLTPTNESDHFKLNHAEDMKSKYERYCCKVCKKEFKKQSTAKLHYLKTHKTKEPKKRPRPSFKCQNSSCNETFDNKEDRKIHQLYAHPDEKIYSCKVCSMKFTTKSSLSSHNMIHKNIINTCEFCQKTFLRRDSFKEHLLIHSDVRLKCSFCEKVFVQRSNLVRHERIHLNDRPYKCAFCDKTFSDKGACTSHEKVHTKTEHADCEICGKHFARKQKLKYHMRLHTMENVLTCECGKIFPESYSYRKHQETHINKNESTRCNFCGETFKSKKARIRHEQIEHSSNYTSEEDIKNKEEKDNCAIDFVDDCA</sequence>
<dbReference type="PROSITE" id="PS50157">
    <property type="entry name" value="ZINC_FINGER_C2H2_2"/>
    <property type="match status" value="9"/>
</dbReference>
<evidence type="ECO:0000313" key="13">
    <source>
        <dbReference type="EMBL" id="KAG5681971.1"/>
    </source>
</evidence>
<comment type="caution">
    <text evidence="13">The sequence shown here is derived from an EMBL/GenBank/DDBJ whole genome shotgun (WGS) entry which is preliminary data.</text>
</comment>
<feature type="region of interest" description="Disordered" evidence="11">
    <location>
        <begin position="666"/>
        <end position="685"/>
    </location>
</feature>
<keyword evidence="7" id="KW-0238">DNA-binding</keyword>
<evidence type="ECO:0000256" key="11">
    <source>
        <dbReference type="SAM" id="MobiDB-lite"/>
    </source>
</evidence>
<dbReference type="InterPro" id="IPR050752">
    <property type="entry name" value="C2H2-ZF_domain"/>
</dbReference>